<feature type="compositionally biased region" description="Low complexity" evidence="1">
    <location>
        <begin position="1"/>
        <end position="11"/>
    </location>
</feature>
<proteinExistence type="predicted"/>
<dbReference type="Proteomes" id="UP000305546">
    <property type="component" value="Unassembled WGS sequence"/>
</dbReference>
<feature type="transmembrane region" description="Helical" evidence="2">
    <location>
        <begin position="314"/>
        <end position="332"/>
    </location>
</feature>
<dbReference type="AlphaFoldDB" id="A0A5C4LVS1"/>
<feature type="transmembrane region" description="Helical" evidence="2">
    <location>
        <begin position="344"/>
        <end position="369"/>
    </location>
</feature>
<evidence type="ECO:0000256" key="2">
    <source>
        <dbReference type="SAM" id="Phobius"/>
    </source>
</evidence>
<keyword evidence="2" id="KW-0472">Membrane</keyword>
<feature type="compositionally biased region" description="Low complexity" evidence="1">
    <location>
        <begin position="62"/>
        <end position="74"/>
    </location>
</feature>
<feature type="transmembrane region" description="Helical" evidence="2">
    <location>
        <begin position="381"/>
        <end position="398"/>
    </location>
</feature>
<dbReference type="InterPro" id="IPR029468">
    <property type="entry name" value="O-ag_pol_Wzy"/>
</dbReference>
<feature type="transmembrane region" description="Helical" evidence="2">
    <location>
        <begin position="499"/>
        <end position="517"/>
    </location>
</feature>
<name>A0A5C4LVS1_9PSEU</name>
<reference evidence="3 4" key="1">
    <citation type="submission" date="2019-06" db="EMBL/GenBank/DDBJ databases">
        <title>Amycolatopsis alkalitolerans sp. nov., isolated from Gastrodia elata Blume.</title>
        <authorList>
            <person name="Narsing Rao M.P."/>
            <person name="Li W.J."/>
        </authorList>
    </citation>
    <scope>NUCLEOTIDE SEQUENCE [LARGE SCALE GENOMIC DNA]</scope>
    <source>
        <strain evidence="3 4">SYSUP0005</strain>
    </source>
</reference>
<feature type="transmembrane region" description="Helical" evidence="2">
    <location>
        <begin position="162"/>
        <end position="180"/>
    </location>
</feature>
<keyword evidence="4" id="KW-1185">Reference proteome</keyword>
<dbReference type="EMBL" id="VDFW01000030">
    <property type="protein sequence ID" value="TNC21875.1"/>
    <property type="molecule type" value="Genomic_DNA"/>
</dbReference>
<comment type="caution">
    <text evidence="3">The sequence shown here is derived from an EMBL/GenBank/DDBJ whole genome shotgun (WGS) entry which is preliminary data.</text>
</comment>
<feature type="transmembrane region" description="Helical" evidence="2">
    <location>
        <begin position="222"/>
        <end position="246"/>
    </location>
</feature>
<evidence type="ECO:0000256" key="1">
    <source>
        <dbReference type="SAM" id="MobiDB-lite"/>
    </source>
</evidence>
<keyword evidence="2" id="KW-0812">Transmembrane</keyword>
<protein>
    <submittedName>
        <fullName evidence="3">O-antigen polysaccharide polymerase Wzy</fullName>
    </submittedName>
</protein>
<accession>A0A5C4LVS1</accession>
<feature type="transmembrane region" description="Helical" evidence="2">
    <location>
        <begin position="192"/>
        <end position="210"/>
    </location>
</feature>
<feature type="transmembrane region" description="Helical" evidence="2">
    <location>
        <begin position="548"/>
        <end position="569"/>
    </location>
</feature>
<evidence type="ECO:0000313" key="3">
    <source>
        <dbReference type="EMBL" id="TNC21875.1"/>
    </source>
</evidence>
<sequence length="576" mass="59417">MGGPGARAAARPPHPADRRDRPRRGGARRSLGAPTALASRRPARRRAGSPRGRGARAGLGSAGATRPGPAGRGARPPPARRRAQGLGRRGAEARGGTGRAPAADRGRGPPLPLRTGPQRRGLEAIVDQPLTAPRPGRRELLVFALVCLTSVVFVRTPATDDITALAVTFGLAWALCLALVGRTGFYRPATAYLVLFGVFHGGLLFSIAVRGPDTFSAYDSSWLYSGYTAGAVRLAIAGMVACTLAATFSAGPDRGAAPAGVSPQTAGIAAIAGLGVELAGLGVFAGSVAQAGGLDLVSGGGYTAFLQANESEGLLGYGTLLIGIGAILAIIAGGPARAAAWTGFSAYAVVAFLIGTRGAVLFPLLTLLVVEHRRGHRIRPLWTVIGVPFLLTLIGLVRTTRLAGPHARASTLWSAPFDAIAEMGYSLHPSVVVLGWHSAGEPFLHGATLIAVPVRFIEALTGWHGGAPAHDPRLFNVEIADRAGPIGGSPVAEGYHNGGLLGVVLLLTAIGLVLGLLERRPRTPLGDAFAGIMLLPLLIQTRNSFAPVPVQVGIGLLALGLVHALTRWVPVRRRKS</sequence>
<keyword evidence="2" id="KW-1133">Transmembrane helix</keyword>
<feature type="transmembrane region" description="Helical" evidence="2">
    <location>
        <begin position="140"/>
        <end position="156"/>
    </location>
</feature>
<evidence type="ECO:0000313" key="4">
    <source>
        <dbReference type="Proteomes" id="UP000305546"/>
    </source>
</evidence>
<feature type="region of interest" description="Disordered" evidence="1">
    <location>
        <begin position="1"/>
        <end position="122"/>
    </location>
</feature>
<gene>
    <name evidence="3" type="ORF">FG385_26680</name>
</gene>
<dbReference type="Pfam" id="PF14296">
    <property type="entry name" value="O-ag_pol_Wzy"/>
    <property type="match status" value="1"/>
</dbReference>
<organism evidence="3 4">
    <name type="scientific">Amycolatopsis alkalitolerans</name>
    <dbReference type="NCBI Taxonomy" id="2547244"/>
    <lineage>
        <taxon>Bacteria</taxon>
        <taxon>Bacillati</taxon>
        <taxon>Actinomycetota</taxon>
        <taxon>Actinomycetes</taxon>
        <taxon>Pseudonocardiales</taxon>
        <taxon>Pseudonocardiaceae</taxon>
        <taxon>Amycolatopsis</taxon>
    </lineage>
</organism>